<dbReference type="OrthoDB" id="10261640at2759"/>
<dbReference type="InterPro" id="IPR019775">
    <property type="entry name" value="WD40_repeat_CS"/>
</dbReference>
<dbReference type="STRING" id="478820.A0A196SMD5"/>
<comment type="caution">
    <text evidence="4">The sequence shown here is derived from an EMBL/GenBank/DDBJ whole genome shotgun (WGS) entry which is preliminary data.</text>
</comment>
<gene>
    <name evidence="4" type="ORF">AV274_1211</name>
</gene>
<name>A0A196SMD5_BLAHN</name>
<feature type="repeat" description="WD" evidence="3">
    <location>
        <begin position="362"/>
        <end position="403"/>
    </location>
</feature>
<dbReference type="InterPro" id="IPR001680">
    <property type="entry name" value="WD40_rpt"/>
</dbReference>
<organism evidence="4 5">
    <name type="scientific">Blastocystis sp. subtype 1 (strain ATCC 50177 / NandII)</name>
    <dbReference type="NCBI Taxonomy" id="478820"/>
    <lineage>
        <taxon>Eukaryota</taxon>
        <taxon>Sar</taxon>
        <taxon>Stramenopiles</taxon>
        <taxon>Bigyra</taxon>
        <taxon>Opalozoa</taxon>
        <taxon>Opalinata</taxon>
        <taxon>Blastocystidae</taxon>
        <taxon>Blastocystis</taxon>
    </lineage>
</organism>
<evidence type="ECO:0000313" key="5">
    <source>
        <dbReference type="Proteomes" id="UP000078348"/>
    </source>
</evidence>
<dbReference type="InterPro" id="IPR015943">
    <property type="entry name" value="WD40/YVTN_repeat-like_dom_sf"/>
</dbReference>
<dbReference type="SUPFAM" id="SSF50978">
    <property type="entry name" value="WD40 repeat-like"/>
    <property type="match status" value="1"/>
</dbReference>
<keyword evidence="1 3" id="KW-0853">WD repeat</keyword>
<dbReference type="InterPro" id="IPR036322">
    <property type="entry name" value="WD40_repeat_dom_sf"/>
</dbReference>
<feature type="repeat" description="WD" evidence="3">
    <location>
        <begin position="143"/>
        <end position="184"/>
    </location>
</feature>
<evidence type="ECO:0000256" key="1">
    <source>
        <dbReference type="ARBA" id="ARBA00022574"/>
    </source>
</evidence>
<protein>
    <submittedName>
        <fullName evidence="4">Angio-associated migratory cell protein</fullName>
    </submittedName>
</protein>
<sequence>MRINNPDQKKEDKDKDIDEVINVMESAEVDDVGDAVNLDDKDLVVMDADDFIQRAEDALREENNGMNEDQDSVDDPVEDAALLSECEIKRDSVCSFTGHTDSVLCVAFNQHRPLQFATGGQDDKAFLHQLTEEAPFSVSSRPLVGHQDSVCDVAFSTGGEYLATCDMNGVIKVWDTKTGELVKTLQGPEEPEWLCWHNKNNVLFAAGNDFSVWSWSLPKGLQLPLLCGHTDLISGATMNPSGQLFITVSLDNTMKLWKLKTHELVYSFKADEHNWHEGGVVSVDCHPTTALCVSGGRDGSVCLTNAKTHRVLCRYNHKSDNPDVNCSVEAVRFNKEFNWVVSGSMDGTVIVYDYDVNRVRQELKHNGGVVQMLWHPNNFVLVTGCLDGCIYVWDARNGRNLYTLSGHTDLLLGMDIFVRESMLFIASVSDDKTCQIFRVRV</sequence>
<dbReference type="EMBL" id="LXWW01000047">
    <property type="protein sequence ID" value="OAO17054.1"/>
    <property type="molecule type" value="Genomic_DNA"/>
</dbReference>
<proteinExistence type="predicted"/>
<dbReference type="SMART" id="SM00320">
    <property type="entry name" value="WD40"/>
    <property type="match status" value="8"/>
</dbReference>
<dbReference type="Pfam" id="PF00400">
    <property type="entry name" value="WD40"/>
    <property type="match status" value="7"/>
</dbReference>
<dbReference type="PROSITE" id="PS00678">
    <property type="entry name" value="WD_REPEATS_1"/>
    <property type="match status" value="2"/>
</dbReference>
<dbReference type="AlphaFoldDB" id="A0A196SMD5"/>
<dbReference type="PANTHER" id="PTHR19857:SF8">
    <property type="entry name" value="ANGIO-ASSOCIATED MIGRATORY CELL PROTEIN"/>
    <property type="match status" value="1"/>
</dbReference>
<dbReference type="Gene3D" id="2.130.10.10">
    <property type="entry name" value="YVTN repeat-like/Quinoprotein amine dehydrogenase"/>
    <property type="match status" value="1"/>
</dbReference>
<dbReference type="PROSITE" id="PS50082">
    <property type="entry name" value="WD_REPEATS_2"/>
    <property type="match status" value="3"/>
</dbReference>
<dbReference type="PANTHER" id="PTHR19857">
    <property type="entry name" value="MITOCHONDRIAL DIVISION PROTEIN 1-RELATED"/>
    <property type="match status" value="1"/>
</dbReference>
<evidence type="ECO:0000256" key="3">
    <source>
        <dbReference type="PROSITE-ProRule" id="PRU00221"/>
    </source>
</evidence>
<keyword evidence="5" id="KW-1185">Reference proteome</keyword>
<feature type="repeat" description="WD" evidence="3">
    <location>
        <begin position="226"/>
        <end position="267"/>
    </location>
</feature>
<accession>A0A196SMD5</accession>
<reference evidence="4 5" key="1">
    <citation type="submission" date="2016-05" db="EMBL/GenBank/DDBJ databases">
        <title>Nuclear genome of Blastocystis sp. subtype 1 NandII.</title>
        <authorList>
            <person name="Gentekaki E."/>
            <person name="Curtis B."/>
            <person name="Stairs C."/>
            <person name="Eme L."/>
            <person name="Herman E."/>
            <person name="Klimes V."/>
            <person name="Arias M.C."/>
            <person name="Elias M."/>
            <person name="Hilliou F."/>
            <person name="Klute M."/>
            <person name="Malik S.-B."/>
            <person name="Pightling A."/>
            <person name="Rachubinski R."/>
            <person name="Salas D."/>
            <person name="Schlacht A."/>
            <person name="Suga H."/>
            <person name="Archibald J."/>
            <person name="Ball S.G."/>
            <person name="Clark G."/>
            <person name="Dacks J."/>
            <person name="Van Der Giezen M."/>
            <person name="Tsaousis A."/>
            <person name="Roger A."/>
        </authorList>
    </citation>
    <scope>NUCLEOTIDE SEQUENCE [LARGE SCALE GENOMIC DNA]</scope>
    <source>
        <strain evidence="5">ATCC 50177 / NandII</strain>
    </source>
</reference>
<evidence type="ECO:0000313" key="4">
    <source>
        <dbReference type="EMBL" id="OAO17054.1"/>
    </source>
</evidence>
<dbReference type="InterPro" id="IPR051179">
    <property type="entry name" value="WD_repeat_multifunction"/>
</dbReference>
<dbReference type="PROSITE" id="PS50294">
    <property type="entry name" value="WD_REPEATS_REGION"/>
    <property type="match status" value="3"/>
</dbReference>
<dbReference type="Proteomes" id="UP000078348">
    <property type="component" value="Unassembled WGS sequence"/>
</dbReference>
<keyword evidence="2" id="KW-0677">Repeat</keyword>
<evidence type="ECO:0000256" key="2">
    <source>
        <dbReference type="ARBA" id="ARBA00022737"/>
    </source>
</evidence>
<dbReference type="CDD" id="cd00200">
    <property type="entry name" value="WD40"/>
    <property type="match status" value="1"/>
</dbReference>